<comment type="caution">
    <text evidence="2">The sequence shown here is derived from an EMBL/GenBank/DDBJ whole genome shotgun (WGS) entry which is preliminary data.</text>
</comment>
<dbReference type="Proteomes" id="UP001165460">
    <property type="component" value="Unassembled WGS sequence"/>
</dbReference>
<dbReference type="EMBL" id="JALGBH010000002">
    <property type="protein sequence ID" value="MCJ0743189.1"/>
    <property type="molecule type" value="Genomic_DNA"/>
</dbReference>
<gene>
    <name evidence="2" type="ORF">MMF97_10735</name>
</gene>
<dbReference type="NCBIfam" id="TIGR03519">
    <property type="entry name" value="T9SS_PorP_fam"/>
    <property type="match status" value="1"/>
</dbReference>
<accession>A0ABS9ZY29</accession>
<name>A0ABS9ZY29_9SPHI</name>
<sequence>MRLKIYILMIFCCLGLKVSGQQDAQYSQYVFNSIYINPAYAGYKERFNLNANYRAQWVGINGGPRTMAFAVDAVADDGKVGLALQITNDKLGAQSNLSVYANYAYRKLIGYDETTTLALGLGIGLQQSGLFGEMLEGTDPGDNYIPNGTIREIGPDVKTGVFLSAEKWYLGLSATNLVGKYFLDKKAPNFNYPVPKPHFYFTGGFVTPIVEDQIELKPLFLIKDDVGGPTVLDINAFILLNKKLWIGGGYRTGIKLYNKPNLNTEIKNSNGLIGMAEMFLGEKLRLGYSYDYSTSRLNGYSGSTHEISVSWYFSTLRERRINFCYF</sequence>
<keyword evidence="3" id="KW-1185">Reference proteome</keyword>
<protein>
    <submittedName>
        <fullName evidence="2">Type IX secretion system membrane protein PorP/SprF</fullName>
    </submittedName>
</protein>
<dbReference type="InterPro" id="IPR019861">
    <property type="entry name" value="PorP/SprF_Bacteroidetes"/>
</dbReference>
<feature type="signal peptide" evidence="1">
    <location>
        <begin position="1"/>
        <end position="24"/>
    </location>
</feature>
<evidence type="ECO:0000256" key="1">
    <source>
        <dbReference type="SAM" id="SignalP"/>
    </source>
</evidence>
<evidence type="ECO:0000313" key="3">
    <source>
        <dbReference type="Proteomes" id="UP001165460"/>
    </source>
</evidence>
<reference evidence="2" key="1">
    <citation type="submission" date="2022-03" db="EMBL/GenBank/DDBJ databases">
        <authorList>
            <person name="Woo C.Y."/>
        </authorList>
    </citation>
    <scope>NUCLEOTIDE SEQUENCE</scope>
    <source>
        <strain evidence="2">CYS-01</strain>
    </source>
</reference>
<feature type="chain" id="PRO_5046390892" evidence="1">
    <location>
        <begin position="25"/>
        <end position="326"/>
    </location>
</feature>
<dbReference type="RefSeq" id="WP_243362283.1">
    <property type="nucleotide sequence ID" value="NZ_JALGBH010000002.1"/>
</dbReference>
<organism evidence="2 3">
    <name type="scientific">Pedobacter montanisoli</name>
    <dbReference type="NCBI Taxonomy" id="2923277"/>
    <lineage>
        <taxon>Bacteria</taxon>
        <taxon>Pseudomonadati</taxon>
        <taxon>Bacteroidota</taxon>
        <taxon>Sphingobacteriia</taxon>
        <taxon>Sphingobacteriales</taxon>
        <taxon>Sphingobacteriaceae</taxon>
        <taxon>Pedobacter</taxon>
    </lineage>
</organism>
<evidence type="ECO:0000313" key="2">
    <source>
        <dbReference type="EMBL" id="MCJ0743189.1"/>
    </source>
</evidence>
<dbReference type="Pfam" id="PF11751">
    <property type="entry name" value="PorP_SprF"/>
    <property type="match status" value="1"/>
</dbReference>
<proteinExistence type="predicted"/>
<keyword evidence="1" id="KW-0732">Signal</keyword>